<keyword evidence="3" id="KW-0813">Transport</keyword>
<evidence type="ECO:0000256" key="4">
    <source>
        <dbReference type="ARBA" id="ARBA00022692"/>
    </source>
</evidence>
<dbReference type="Gene3D" id="1.10.357.20">
    <property type="entry name" value="SLC41 divalent cation transporters, integral membrane domain"/>
    <property type="match status" value="1"/>
</dbReference>
<dbReference type="InterPro" id="IPR036739">
    <property type="entry name" value="SLC41_membr_dom_sf"/>
</dbReference>
<feature type="domain" description="SLC41A/MgtE integral membrane" evidence="12">
    <location>
        <begin position="25"/>
        <end position="171"/>
    </location>
</feature>
<evidence type="ECO:0000256" key="7">
    <source>
        <dbReference type="ARBA" id="ARBA00022989"/>
    </source>
</evidence>
<comment type="caution">
    <text evidence="13">The sequence shown here is derived from an EMBL/GenBank/DDBJ whole genome shotgun (WGS) entry which is preliminary data.</text>
</comment>
<evidence type="ECO:0000256" key="5">
    <source>
        <dbReference type="ARBA" id="ARBA00022729"/>
    </source>
</evidence>
<evidence type="ECO:0000256" key="3">
    <source>
        <dbReference type="ARBA" id="ARBA00022448"/>
    </source>
</evidence>
<dbReference type="SUPFAM" id="SSF161093">
    <property type="entry name" value="MgtE membrane domain-like"/>
    <property type="match status" value="1"/>
</dbReference>
<dbReference type="InterPro" id="IPR031424">
    <property type="entry name" value="QVR-like"/>
</dbReference>
<protein>
    <recommendedName>
        <fullName evidence="12">SLC41A/MgtE integral membrane domain-containing protein</fullName>
    </recommendedName>
</protein>
<keyword evidence="9 11" id="KW-0472">Membrane</keyword>
<keyword evidence="7 11" id="KW-1133">Transmembrane helix</keyword>
<dbReference type="AlphaFoldDB" id="A0A819EMW2"/>
<feature type="transmembrane region" description="Helical" evidence="11">
    <location>
        <begin position="155"/>
        <end position="175"/>
    </location>
</feature>
<evidence type="ECO:0000256" key="6">
    <source>
        <dbReference type="ARBA" id="ARBA00022842"/>
    </source>
</evidence>
<comment type="similarity">
    <text evidence="2">Belongs to the SLC41A transporter family.</text>
</comment>
<evidence type="ECO:0000313" key="13">
    <source>
        <dbReference type="EMBL" id="CAF3853636.1"/>
    </source>
</evidence>
<dbReference type="InterPro" id="IPR006667">
    <property type="entry name" value="SLC41_membr_dom"/>
</dbReference>
<dbReference type="InterPro" id="IPR045349">
    <property type="entry name" value="SLC41A1-3"/>
</dbReference>
<organism evidence="13 14">
    <name type="scientific">Rotaria sordida</name>
    <dbReference type="NCBI Taxonomy" id="392033"/>
    <lineage>
        <taxon>Eukaryota</taxon>
        <taxon>Metazoa</taxon>
        <taxon>Spiralia</taxon>
        <taxon>Gnathifera</taxon>
        <taxon>Rotifera</taxon>
        <taxon>Eurotatoria</taxon>
        <taxon>Bdelloidea</taxon>
        <taxon>Philodinida</taxon>
        <taxon>Philodinidae</taxon>
        <taxon>Rotaria</taxon>
    </lineage>
</organism>
<keyword evidence="4 11" id="KW-0812">Transmembrane</keyword>
<dbReference type="GO" id="GO:0032222">
    <property type="term" value="P:regulation of synaptic transmission, cholinergic"/>
    <property type="evidence" value="ECO:0007669"/>
    <property type="project" value="InterPro"/>
</dbReference>
<keyword evidence="5" id="KW-0732">Signal</keyword>
<evidence type="ECO:0000256" key="11">
    <source>
        <dbReference type="SAM" id="Phobius"/>
    </source>
</evidence>
<dbReference type="Pfam" id="PF01769">
    <property type="entry name" value="MgtE"/>
    <property type="match status" value="1"/>
</dbReference>
<name>A0A819EMW2_9BILA</name>
<feature type="transmembrane region" description="Helical" evidence="11">
    <location>
        <begin position="87"/>
        <end position="107"/>
    </location>
</feature>
<dbReference type="EMBL" id="CAJOBD010002075">
    <property type="protein sequence ID" value="CAF3853636.1"/>
    <property type="molecule type" value="Genomic_DNA"/>
</dbReference>
<reference evidence="13" key="1">
    <citation type="submission" date="2021-02" db="EMBL/GenBank/DDBJ databases">
        <authorList>
            <person name="Nowell W R."/>
        </authorList>
    </citation>
    <scope>NUCLEOTIDE SEQUENCE</scope>
</reference>
<evidence type="ECO:0000256" key="8">
    <source>
        <dbReference type="ARBA" id="ARBA00023065"/>
    </source>
</evidence>
<comment type="subcellular location">
    <subcellularLocation>
        <location evidence="1">Membrane</location>
        <topology evidence="1">Multi-pass membrane protein</topology>
    </subcellularLocation>
</comment>
<keyword evidence="6" id="KW-0460">Magnesium</keyword>
<keyword evidence="8" id="KW-0406">Ion transport</keyword>
<evidence type="ECO:0000256" key="9">
    <source>
        <dbReference type="ARBA" id="ARBA00023136"/>
    </source>
</evidence>
<dbReference type="PANTHER" id="PTHR16228">
    <property type="entry name" value="DIVALENT CATION TRANSPORTER SOLUTE CARRIER FAMILY 41"/>
    <property type="match status" value="1"/>
</dbReference>
<proteinExistence type="inferred from homology"/>
<evidence type="ECO:0000313" key="14">
    <source>
        <dbReference type="Proteomes" id="UP000663836"/>
    </source>
</evidence>
<keyword evidence="10" id="KW-0325">Glycoprotein</keyword>
<dbReference type="GO" id="GO:0008324">
    <property type="term" value="F:monoatomic cation transmembrane transporter activity"/>
    <property type="evidence" value="ECO:0007669"/>
    <property type="project" value="InterPro"/>
</dbReference>
<dbReference type="GO" id="GO:0005886">
    <property type="term" value="C:plasma membrane"/>
    <property type="evidence" value="ECO:0007669"/>
    <property type="project" value="TreeGrafter"/>
</dbReference>
<dbReference type="Pfam" id="PF17064">
    <property type="entry name" value="QVR"/>
    <property type="match status" value="1"/>
</dbReference>
<dbReference type="GO" id="GO:0030431">
    <property type="term" value="P:sleep"/>
    <property type="evidence" value="ECO:0007669"/>
    <property type="project" value="InterPro"/>
</dbReference>
<sequence length="314" mass="35263">MFISSAGGLILDFAVQTLRGVAVFQPVMNGVGGNLVAVQASRLSTALHQHGKPGEFKDRAHYYASKICPNPYKVFLSNKNNSSTTRVLLFMSIPGHLTFVFIIWKLAVNHPRISILFVFLYLIAAFIQVAILLYIAQWMVAYTWRHERDPDNVCIPYLTAIGDLLGTALLTLSSISCYKCSSINGSNPLCEDFFQGDMTGTTSLLQVPCLTNLRGRQGLFPATHCIKLVAYSGESKTVQYTYRTCSRDEGDDNGITRTSHCGFIKLDWINQQRRFRGCLHICDKDACNQAYYHTISIWNIIFYLNLLLLLSFCI</sequence>
<feature type="transmembrane region" description="Helical" evidence="11">
    <location>
        <begin position="290"/>
        <end position="313"/>
    </location>
</feature>
<gene>
    <name evidence="13" type="ORF">JBS370_LOCUS18387</name>
</gene>
<dbReference type="PANTHER" id="PTHR16228:SF7">
    <property type="entry name" value="SLC41A_MGTE INTEGRAL MEMBRANE DOMAIN-CONTAINING PROTEIN"/>
    <property type="match status" value="1"/>
</dbReference>
<evidence type="ECO:0000256" key="1">
    <source>
        <dbReference type="ARBA" id="ARBA00004141"/>
    </source>
</evidence>
<evidence type="ECO:0000256" key="2">
    <source>
        <dbReference type="ARBA" id="ARBA00009749"/>
    </source>
</evidence>
<accession>A0A819EMW2</accession>
<evidence type="ECO:0000256" key="10">
    <source>
        <dbReference type="ARBA" id="ARBA00023180"/>
    </source>
</evidence>
<evidence type="ECO:0000259" key="12">
    <source>
        <dbReference type="Pfam" id="PF01769"/>
    </source>
</evidence>
<dbReference type="Proteomes" id="UP000663836">
    <property type="component" value="Unassembled WGS sequence"/>
</dbReference>
<feature type="transmembrane region" description="Helical" evidence="11">
    <location>
        <begin position="113"/>
        <end position="135"/>
    </location>
</feature>